<name>A0A2M7TP76_9BACT</name>
<dbReference type="EMBL" id="PFNO01000006">
    <property type="protein sequence ID" value="PIZ50251.1"/>
    <property type="molecule type" value="Genomic_DNA"/>
</dbReference>
<dbReference type="AlphaFoldDB" id="A0A2M7TP76"/>
<feature type="transmembrane region" description="Helical" evidence="1">
    <location>
        <begin position="6"/>
        <end position="24"/>
    </location>
</feature>
<keyword evidence="1" id="KW-0472">Membrane</keyword>
<keyword evidence="1" id="KW-0812">Transmembrane</keyword>
<dbReference type="PANTHER" id="PTHR10790:SF51">
    <property type="entry name" value="TETRATRICOPEPTIDE REPEAT PROTEIN"/>
    <property type="match status" value="1"/>
</dbReference>
<feature type="transmembrane region" description="Helical" evidence="1">
    <location>
        <begin position="36"/>
        <end position="56"/>
    </location>
</feature>
<dbReference type="Pfam" id="PF10060">
    <property type="entry name" value="DUF2298"/>
    <property type="match status" value="1"/>
</dbReference>
<gene>
    <name evidence="2" type="ORF">COY29_00195</name>
</gene>
<dbReference type="Proteomes" id="UP000229753">
    <property type="component" value="Unassembled WGS sequence"/>
</dbReference>
<proteinExistence type="predicted"/>
<dbReference type="PANTHER" id="PTHR10790">
    <property type="entry name" value="TPR-DOMAIN CONTAINING PROTEIN"/>
    <property type="match status" value="1"/>
</dbReference>
<keyword evidence="1" id="KW-1133">Transmembrane helix</keyword>
<dbReference type="InterPro" id="IPR018746">
    <property type="entry name" value="DUF2298"/>
</dbReference>
<comment type="caution">
    <text evidence="2">The sequence shown here is derived from an EMBL/GenBank/DDBJ whole genome shotgun (WGS) entry which is preliminary data.</text>
</comment>
<evidence type="ECO:0000313" key="2">
    <source>
        <dbReference type="EMBL" id="PIZ50251.1"/>
    </source>
</evidence>
<feature type="transmembrane region" description="Helical" evidence="1">
    <location>
        <begin position="76"/>
        <end position="94"/>
    </location>
</feature>
<protein>
    <submittedName>
        <fullName evidence="2">Uncharacterized protein</fullName>
    </submittedName>
</protein>
<feature type="transmembrane region" description="Helical" evidence="1">
    <location>
        <begin position="106"/>
        <end position="123"/>
    </location>
</feature>
<reference evidence="3" key="1">
    <citation type="submission" date="2017-09" db="EMBL/GenBank/DDBJ databases">
        <title>Depth-based differentiation of microbial function through sediment-hosted aquifers and enrichment of novel symbionts in the deep terrestrial subsurface.</title>
        <authorList>
            <person name="Probst A.J."/>
            <person name="Ladd B."/>
            <person name="Jarett J.K."/>
            <person name="Geller-Mcgrath D.E."/>
            <person name="Sieber C.M.K."/>
            <person name="Emerson J.B."/>
            <person name="Anantharaman K."/>
            <person name="Thomas B.C."/>
            <person name="Malmstrom R."/>
            <person name="Stieglmeier M."/>
            <person name="Klingl A."/>
            <person name="Woyke T."/>
            <person name="Ryan C.M."/>
            <person name="Banfield J.F."/>
        </authorList>
    </citation>
    <scope>NUCLEOTIDE SEQUENCE [LARGE SCALE GENOMIC DNA]</scope>
</reference>
<evidence type="ECO:0000313" key="3">
    <source>
        <dbReference type="Proteomes" id="UP000229753"/>
    </source>
</evidence>
<sequence length="275" mass="32033">WGYQLFFVILFFIFIFKNKFRGHYQKMFAKLSTPDLFIFLICICALGLLIGSEVFYQKDVSAVDWYRANTVWKVTLQVFILFDIAVGYIAIRIFSINRSKVKQKILGLIITMVIILAMLYPFWAIKAPRISKYKGLDGIVYLKEIYPDDYQAILWLKENIPNQPVIVEAVGESYTDFARVSANTGLSTILGWRVHEWYWRGSFDEIGKRTEEVKEIYEGNDLGKSQQLLAKYQVKFIFLGSLEQQAYPQLKEDKFLQLGKIVFSSNQTKIYQVSP</sequence>
<accession>A0A2M7TP76</accession>
<organism evidence="2 3">
    <name type="scientific">Candidatus Woesebacteria bacterium CG_4_10_14_0_2_um_filter_39_14</name>
    <dbReference type="NCBI Taxonomy" id="1975054"/>
    <lineage>
        <taxon>Bacteria</taxon>
        <taxon>Candidatus Woeseibacteriota</taxon>
    </lineage>
</organism>
<feature type="non-terminal residue" evidence="2">
    <location>
        <position position="1"/>
    </location>
</feature>
<evidence type="ECO:0000256" key="1">
    <source>
        <dbReference type="SAM" id="Phobius"/>
    </source>
</evidence>